<dbReference type="RefSeq" id="WP_015487153.1">
    <property type="nucleotide sequence ID" value="NC_020888.1"/>
</dbReference>
<proteinExistence type="predicted"/>
<accession>M5DSD1</accession>
<keyword evidence="3" id="KW-1185">Reference proteome</keyword>
<evidence type="ECO:0000259" key="1">
    <source>
        <dbReference type="Pfam" id="PF05117"/>
    </source>
</evidence>
<dbReference type="Proteomes" id="UP000011866">
    <property type="component" value="Chromosome"/>
</dbReference>
<organism evidence="2 3">
    <name type="scientific">Thalassolituus oleivorans MIL-1</name>
    <dbReference type="NCBI Taxonomy" id="1298593"/>
    <lineage>
        <taxon>Bacteria</taxon>
        <taxon>Pseudomonadati</taxon>
        <taxon>Pseudomonadota</taxon>
        <taxon>Gammaproteobacteria</taxon>
        <taxon>Oceanospirillales</taxon>
        <taxon>Oceanospirillaceae</taxon>
        <taxon>Thalassolituus</taxon>
    </lineage>
</organism>
<dbReference type="HOGENOM" id="CLU_1792689_0_0_6"/>
<feature type="domain" description="DUF695" evidence="1">
    <location>
        <begin position="5"/>
        <end position="136"/>
    </location>
</feature>
<dbReference type="AlphaFoldDB" id="M5DSD1"/>
<evidence type="ECO:0000313" key="3">
    <source>
        <dbReference type="Proteomes" id="UP000011866"/>
    </source>
</evidence>
<protein>
    <recommendedName>
        <fullName evidence="1">DUF695 domain-containing protein</fullName>
    </recommendedName>
</protein>
<gene>
    <name evidence="2" type="ORF">TOL_2024</name>
</gene>
<dbReference type="KEGG" id="tol:TOL_2024"/>
<sequence length="147" mass="16674">MLVNNRWVRASGSLQDKPISIQFREDWQLAMNSEKYSICVQIAWHASSIDDSTGFPGIAEQARIVEFTELLQTRLELGETAVLAMMITHDGINQWIIYSSDLEKLQAGLDTIPTNNGLYPIEVVADDDPEWNTFTQVYQRIQPEATV</sequence>
<evidence type="ECO:0000313" key="2">
    <source>
        <dbReference type="EMBL" id="CCU72433.1"/>
    </source>
</evidence>
<dbReference type="Pfam" id="PF05117">
    <property type="entry name" value="DUF695"/>
    <property type="match status" value="1"/>
</dbReference>
<dbReference type="InterPro" id="IPR016097">
    <property type="entry name" value="DUF695"/>
</dbReference>
<dbReference type="EMBL" id="HF680312">
    <property type="protein sequence ID" value="CCU72433.1"/>
    <property type="molecule type" value="Genomic_DNA"/>
</dbReference>
<reference evidence="2 3" key="1">
    <citation type="journal article" date="2013" name="Genome Announc.">
        <title>Genome Sequence of Thalassolituus oleivorans MIL-1 (DSM 14913T).</title>
        <authorList>
            <person name="Golyshin P.N."/>
            <person name="Werner J."/>
            <person name="Chernikova T.N."/>
            <person name="Tran H."/>
            <person name="Ferrer M."/>
            <person name="Yakimov M.M."/>
            <person name="Teeling H."/>
            <person name="Golyshina O.V."/>
        </authorList>
    </citation>
    <scope>NUCLEOTIDE SEQUENCE [LARGE SCALE GENOMIC DNA]</scope>
    <source>
        <strain evidence="2 3">MIL-1</strain>
    </source>
</reference>
<name>M5DSD1_9GAMM</name>
<dbReference type="GeneID" id="79176852"/>